<evidence type="ECO:0000313" key="4">
    <source>
        <dbReference type="EMBL" id="GLK56613.1"/>
    </source>
</evidence>
<feature type="signal peptide" evidence="2">
    <location>
        <begin position="1"/>
        <end position="27"/>
    </location>
</feature>
<accession>A0A9W6IU66</accession>
<name>A0A9W6IU66_9HYPH</name>
<reference evidence="4" key="1">
    <citation type="journal article" date="2014" name="Int. J. Syst. Evol. Microbiol.">
        <title>Complete genome sequence of Corynebacterium casei LMG S-19264T (=DSM 44701T), isolated from a smear-ripened cheese.</title>
        <authorList>
            <consortium name="US DOE Joint Genome Institute (JGI-PGF)"/>
            <person name="Walter F."/>
            <person name="Albersmeier A."/>
            <person name="Kalinowski J."/>
            <person name="Ruckert C."/>
        </authorList>
    </citation>
    <scope>NUCLEOTIDE SEQUENCE</scope>
    <source>
        <strain evidence="4">VKM B-1606</strain>
    </source>
</reference>
<evidence type="ECO:0000313" key="6">
    <source>
        <dbReference type="Proteomes" id="UP000758856"/>
    </source>
</evidence>
<dbReference type="PANTHER" id="PTHR35936:SF17">
    <property type="entry name" value="ARGININE-BINDING EXTRACELLULAR PROTEIN ARTP"/>
    <property type="match status" value="1"/>
</dbReference>
<reference evidence="4" key="3">
    <citation type="submission" date="2023-01" db="EMBL/GenBank/DDBJ databases">
        <authorList>
            <person name="Sun Q."/>
            <person name="Evtushenko L."/>
        </authorList>
    </citation>
    <scope>NUCLEOTIDE SEQUENCE</scope>
    <source>
        <strain evidence="4">VKM B-1606</strain>
    </source>
</reference>
<sequence length="264" mass="28829">MRVLTFFLRVVAACALAAPLVASQARAEDPSDLQRILDAKLVRIGAVQAPPWYQKDLLTNAWGGLVPDIMNEIFSKDGVKIDYVETQWGTAVAGLQSGRFDLLGAYNATPERALSIDFTKPMGSLKFAVLTLKGDADAYATWDQLNQPTVKLAAVDGAGATRALTPLLTKTSWVVLPNSDGMYLELESGRVDALVTSDVQISQYLKVRRRGSMTVPTPAREEPTNIGLRKSPDPKLRAWLDARLDALRADGTLGRIWAKYVQSN</sequence>
<organism evidence="4 7">
    <name type="scientific">Methylopila capsulata</name>
    <dbReference type="NCBI Taxonomy" id="61654"/>
    <lineage>
        <taxon>Bacteria</taxon>
        <taxon>Pseudomonadati</taxon>
        <taxon>Pseudomonadota</taxon>
        <taxon>Alphaproteobacteria</taxon>
        <taxon>Hyphomicrobiales</taxon>
        <taxon>Methylopilaceae</taxon>
        <taxon>Methylopila</taxon>
    </lineage>
</organism>
<evidence type="ECO:0000256" key="1">
    <source>
        <dbReference type="ARBA" id="ARBA00022729"/>
    </source>
</evidence>
<feature type="chain" id="PRO_5040991525" evidence="2">
    <location>
        <begin position="28"/>
        <end position="264"/>
    </location>
</feature>
<evidence type="ECO:0000256" key="2">
    <source>
        <dbReference type="SAM" id="SignalP"/>
    </source>
</evidence>
<gene>
    <name evidence="4" type="ORF">GCM10008170_26320</name>
    <name evidence="5" type="ORF">JOD31_002646</name>
</gene>
<dbReference type="Gene3D" id="3.40.190.10">
    <property type="entry name" value="Periplasmic binding protein-like II"/>
    <property type="match status" value="2"/>
</dbReference>
<evidence type="ECO:0000259" key="3">
    <source>
        <dbReference type="SMART" id="SM00062"/>
    </source>
</evidence>
<evidence type="ECO:0000313" key="7">
    <source>
        <dbReference type="Proteomes" id="UP001143400"/>
    </source>
</evidence>
<keyword evidence="1 2" id="KW-0732">Signal</keyword>
<protein>
    <submittedName>
        <fullName evidence="5">Polar amino acid transport system substrate-binding protein</fullName>
    </submittedName>
</protein>
<dbReference type="Proteomes" id="UP001143400">
    <property type="component" value="Unassembled WGS sequence"/>
</dbReference>
<dbReference type="InterPro" id="IPR001638">
    <property type="entry name" value="Solute-binding_3/MltF_N"/>
</dbReference>
<reference evidence="5 6" key="2">
    <citation type="submission" date="2021-01" db="EMBL/GenBank/DDBJ databases">
        <title>Genomic Encyclopedia of Type Strains, Phase IV (KMG-IV): sequencing the most valuable type-strain genomes for metagenomic binning, comparative biology and taxonomic classification.</title>
        <authorList>
            <person name="Goeker M."/>
        </authorList>
    </citation>
    <scope>NUCLEOTIDE SEQUENCE [LARGE SCALE GENOMIC DNA]</scope>
    <source>
        <strain evidence="5 6">DSM 6130</strain>
    </source>
</reference>
<dbReference type="Proteomes" id="UP000758856">
    <property type="component" value="Unassembled WGS sequence"/>
</dbReference>
<dbReference type="PANTHER" id="PTHR35936">
    <property type="entry name" value="MEMBRANE-BOUND LYTIC MUREIN TRANSGLYCOSYLASE F"/>
    <property type="match status" value="1"/>
</dbReference>
<keyword evidence="6" id="KW-1185">Reference proteome</keyword>
<evidence type="ECO:0000313" key="5">
    <source>
        <dbReference type="EMBL" id="MBM7852404.1"/>
    </source>
</evidence>
<dbReference type="Pfam" id="PF00497">
    <property type="entry name" value="SBP_bac_3"/>
    <property type="match status" value="1"/>
</dbReference>
<proteinExistence type="predicted"/>
<dbReference type="AlphaFoldDB" id="A0A9W6IU66"/>
<dbReference type="RefSeq" id="WP_204950798.1">
    <property type="nucleotide sequence ID" value="NZ_BSFF01000003.1"/>
</dbReference>
<feature type="domain" description="Solute-binding protein family 3/N-terminal" evidence="3">
    <location>
        <begin position="41"/>
        <end position="264"/>
    </location>
</feature>
<dbReference type="EMBL" id="JAFBCY010000003">
    <property type="protein sequence ID" value="MBM7852404.1"/>
    <property type="molecule type" value="Genomic_DNA"/>
</dbReference>
<dbReference type="SUPFAM" id="SSF53850">
    <property type="entry name" value="Periplasmic binding protein-like II"/>
    <property type="match status" value="1"/>
</dbReference>
<comment type="caution">
    <text evidence="4">The sequence shown here is derived from an EMBL/GenBank/DDBJ whole genome shotgun (WGS) entry which is preliminary data.</text>
</comment>
<dbReference type="EMBL" id="BSFF01000003">
    <property type="protein sequence ID" value="GLK56613.1"/>
    <property type="molecule type" value="Genomic_DNA"/>
</dbReference>
<dbReference type="SMART" id="SM00062">
    <property type="entry name" value="PBPb"/>
    <property type="match status" value="1"/>
</dbReference>